<name>A0A2T0WNC7_9RHOB</name>
<dbReference type="Gene3D" id="2.40.50.420">
    <property type="entry name" value="Envelope glycoprotein gp160, DUF2291, alpha/beta domain"/>
    <property type="match status" value="1"/>
</dbReference>
<dbReference type="PIRSF" id="PIRSF033535">
    <property type="entry name" value="UCP033535_plp"/>
    <property type="match status" value="1"/>
</dbReference>
<proteinExistence type="predicted"/>
<comment type="caution">
    <text evidence="1">The sequence shown here is derived from an EMBL/GenBank/DDBJ whole genome shotgun (WGS) entry which is preliminary data.</text>
</comment>
<dbReference type="InterPro" id="IPR036215">
    <property type="entry name" value="TM0957-like_sf"/>
</dbReference>
<organism evidence="1 2">
    <name type="scientific">Donghicola tyrosinivorans</name>
    <dbReference type="NCBI Taxonomy" id="1652492"/>
    <lineage>
        <taxon>Bacteria</taxon>
        <taxon>Pseudomonadati</taxon>
        <taxon>Pseudomonadota</taxon>
        <taxon>Alphaproteobacteria</taxon>
        <taxon>Rhodobacterales</taxon>
        <taxon>Roseobacteraceae</taxon>
        <taxon>Donghicola</taxon>
    </lineage>
</organism>
<dbReference type="RefSeq" id="WP_106265172.1">
    <property type="nucleotide sequence ID" value="NZ_PVTQ01000008.1"/>
</dbReference>
<keyword evidence="2" id="KW-1185">Reference proteome</keyword>
<dbReference type="Pfam" id="PF10054">
    <property type="entry name" value="DUF2291"/>
    <property type="match status" value="1"/>
</dbReference>
<dbReference type="SUPFAM" id="SSF141318">
    <property type="entry name" value="TM0957-like"/>
    <property type="match status" value="1"/>
</dbReference>
<dbReference type="AlphaFoldDB" id="A0A2T0WNC7"/>
<dbReference type="EMBL" id="PVTQ01000008">
    <property type="protein sequence ID" value="PRY88208.1"/>
    <property type="molecule type" value="Genomic_DNA"/>
</dbReference>
<protein>
    <submittedName>
        <fullName evidence="1">Putative lipoprotein</fullName>
    </submittedName>
</protein>
<accession>A0A2T0WNC7</accession>
<keyword evidence="1" id="KW-0449">Lipoprotein</keyword>
<dbReference type="OrthoDB" id="6631333at2"/>
<evidence type="ECO:0000313" key="1">
    <source>
        <dbReference type="EMBL" id="PRY88208.1"/>
    </source>
</evidence>
<evidence type="ECO:0000313" key="2">
    <source>
        <dbReference type="Proteomes" id="UP000238392"/>
    </source>
</evidence>
<reference evidence="1 2" key="1">
    <citation type="submission" date="2018-03" db="EMBL/GenBank/DDBJ databases">
        <title>Genomic Encyclopedia of Archaeal and Bacterial Type Strains, Phase II (KMG-II): from individual species to whole genera.</title>
        <authorList>
            <person name="Goeker M."/>
        </authorList>
    </citation>
    <scope>NUCLEOTIDE SEQUENCE [LARGE SCALE GENOMIC DNA]</scope>
    <source>
        <strain evidence="1 2">DSM 100212</strain>
    </source>
</reference>
<gene>
    <name evidence="1" type="ORF">CLV74_10812</name>
</gene>
<dbReference type="Gene3D" id="1.10.10.1260">
    <property type="entry name" value="Envelope glycoprotein gp160, DUF2291, helical domain"/>
    <property type="match status" value="1"/>
</dbReference>
<sequence length="215" mass="22768">MREIFMPLAILSCAVLPLAGCKIVKTPDPEASNAQAVEMTDEARMAAYASSIWAEKVLPTVAQHAVPFDDLQAKLASDGLDGAGQAHGLRPKGEANSWNFAVKGTGTITEANTESRAAKLMVDMNGDGAADLTVQLGPVIRGTALRDAMPFLIFTDFRDQIEFAKLARALNDLANAGVALPESDLVGRSVTFEGVYALKNAGDKIELVPTVVQVQ</sequence>
<dbReference type="InterPro" id="IPR014582">
    <property type="entry name" value="UCP033535_lipo"/>
</dbReference>
<dbReference type="Proteomes" id="UP000238392">
    <property type="component" value="Unassembled WGS sequence"/>
</dbReference>